<keyword evidence="2" id="KW-1003">Cell membrane</keyword>
<keyword evidence="8" id="KW-0807">Transducer</keyword>
<keyword evidence="7" id="KW-0675">Receptor</keyword>
<dbReference type="SUPFAM" id="SSF81321">
    <property type="entry name" value="Family A G protein-coupled receptor-like"/>
    <property type="match status" value="2"/>
</dbReference>
<gene>
    <name evidence="12" type="primary">LOC106809103</name>
</gene>
<feature type="domain" description="G-protein coupled receptors family 1 profile" evidence="10">
    <location>
        <begin position="47"/>
        <end position="323"/>
    </location>
</feature>
<evidence type="ECO:0000313" key="12">
    <source>
        <dbReference type="RefSeq" id="XP_014667548.1"/>
    </source>
</evidence>
<comment type="subcellular location">
    <subcellularLocation>
        <location evidence="1">Cell membrane</location>
        <topology evidence="1">Multi-pass membrane protein</topology>
    </subcellularLocation>
</comment>
<dbReference type="Pfam" id="PF00001">
    <property type="entry name" value="7tm_1"/>
    <property type="match status" value="1"/>
</dbReference>
<proteinExistence type="predicted"/>
<evidence type="ECO:0000256" key="7">
    <source>
        <dbReference type="ARBA" id="ARBA00023170"/>
    </source>
</evidence>
<feature type="transmembrane region" description="Helical" evidence="9">
    <location>
        <begin position="275"/>
        <end position="295"/>
    </location>
</feature>
<keyword evidence="11" id="KW-1185">Reference proteome</keyword>
<dbReference type="Gene3D" id="1.20.1070.10">
    <property type="entry name" value="Rhodopsin 7-helix transmembrane proteins"/>
    <property type="match status" value="3"/>
</dbReference>
<evidence type="ECO:0000256" key="9">
    <source>
        <dbReference type="SAM" id="Phobius"/>
    </source>
</evidence>
<organism evidence="11 12">
    <name type="scientific">Priapulus caudatus</name>
    <name type="common">Priapulid worm</name>
    <dbReference type="NCBI Taxonomy" id="37621"/>
    <lineage>
        <taxon>Eukaryota</taxon>
        <taxon>Metazoa</taxon>
        <taxon>Ecdysozoa</taxon>
        <taxon>Scalidophora</taxon>
        <taxon>Priapulida</taxon>
        <taxon>Priapulimorpha</taxon>
        <taxon>Priapulimorphida</taxon>
        <taxon>Priapulidae</taxon>
        <taxon>Priapulus</taxon>
    </lineage>
</organism>
<keyword evidence="6 9" id="KW-0472">Membrane</keyword>
<evidence type="ECO:0000256" key="1">
    <source>
        <dbReference type="ARBA" id="ARBA00004651"/>
    </source>
</evidence>
<keyword evidence="5" id="KW-0297">G-protein coupled receptor</keyword>
<dbReference type="PANTHER" id="PTHR24248">
    <property type="entry name" value="ADRENERGIC RECEPTOR-RELATED G-PROTEIN COUPLED RECEPTOR"/>
    <property type="match status" value="1"/>
</dbReference>
<keyword evidence="3 9" id="KW-0812">Transmembrane</keyword>
<dbReference type="InterPro" id="IPR017452">
    <property type="entry name" value="GPCR_Rhodpsn_7TM"/>
</dbReference>
<dbReference type="InterPro" id="IPR000276">
    <property type="entry name" value="GPCR_Rhodpsn"/>
</dbReference>
<evidence type="ECO:0000256" key="3">
    <source>
        <dbReference type="ARBA" id="ARBA00022692"/>
    </source>
</evidence>
<feature type="transmembrane region" description="Helical" evidence="9">
    <location>
        <begin position="77"/>
        <end position="102"/>
    </location>
</feature>
<keyword evidence="4 9" id="KW-1133">Transmembrane helix</keyword>
<evidence type="ECO:0000313" key="11">
    <source>
        <dbReference type="Proteomes" id="UP000695022"/>
    </source>
</evidence>
<dbReference type="Proteomes" id="UP000695022">
    <property type="component" value="Unplaced"/>
</dbReference>
<sequence length="385" mass="42531">MSAQDGSTITRLPVQIEAVLISVFFHQIEHHHTPIEAVLIGTLFHQSTMALMCIAVERYVCILHPLRYDAIMTHRRCVVMVAGTWAVTFVCYAAIVLAARLFYFDSVGATCEPFYGNPTLTFSVIGLFYVPPLVVLVFCYGRIYLVTRQQVRRIAAQAEYINGLSHPSDSAASETEVSRGVLTSVVTVAIVGFNVLGMCVVHSDHYRRHMRDQARMLLTSLACTDLAMGVLVTPFCIYPSVYECWPFSEWFCQMGRDGQPRRHCRAVKSSKTPAAIALGFFIAVTPWTLSQLIPLGGTPVNATLDFLLTWLALSNSFWNVVIYGIISKSYRNAASKLLVDLVHKNRGSSVRPAIASVPANSGRHDAPPVLALEQGSVEPMELQSC</sequence>
<dbReference type="PRINTS" id="PR00237">
    <property type="entry name" value="GPCRRHODOPSN"/>
</dbReference>
<evidence type="ECO:0000256" key="6">
    <source>
        <dbReference type="ARBA" id="ARBA00023136"/>
    </source>
</evidence>
<name>A0ABM1E5S7_PRICU</name>
<feature type="transmembrane region" description="Helical" evidence="9">
    <location>
        <begin position="122"/>
        <end position="145"/>
    </location>
</feature>
<dbReference type="RefSeq" id="XP_014667548.1">
    <property type="nucleotide sequence ID" value="XM_014812062.1"/>
</dbReference>
<dbReference type="GeneID" id="106809103"/>
<feature type="transmembrane region" description="Helical" evidence="9">
    <location>
        <begin position="307"/>
        <end position="326"/>
    </location>
</feature>
<evidence type="ECO:0000259" key="10">
    <source>
        <dbReference type="PROSITE" id="PS50262"/>
    </source>
</evidence>
<evidence type="ECO:0000256" key="4">
    <source>
        <dbReference type="ARBA" id="ARBA00022989"/>
    </source>
</evidence>
<dbReference type="PROSITE" id="PS50262">
    <property type="entry name" value="G_PROTEIN_RECEP_F1_2"/>
    <property type="match status" value="1"/>
</dbReference>
<protein>
    <submittedName>
        <fullName evidence="12">5-hydroxytryptamine receptor 1A-like</fullName>
    </submittedName>
</protein>
<evidence type="ECO:0000256" key="2">
    <source>
        <dbReference type="ARBA" id="ARBA00022475"/>
    </source>
</evidence>
<evidence type="ECO:0000256" key="5">
    <source>
        <dbReference type="ARBA" id="ARBA00023040"/>
    </source>
</evidence>
<evidence type="ECO:0000256" key="8">
    <source>
        <dbReference type="ARBA" id="ARBA00023224"/>
    </source>
</evidence>
<reference evidence="12" key="1">
    <citation type="submission" date="2025-08" db="UniProtKB">
        <authorList>
            <consortium name="RefSeq"/>
        </authorList>
    </citation>
    <scope>IDENTIFICATION</scope>
</reference>
<dbReference type="CDD" id="cd00637">
    <property type="entry name" value="7tm_classA_rhodopsin-like"/>
    <property type="match status" value="2"/>
</dbReference>
<accession>A0ABM1E5S7</accession>